<dbReference type="KEGG" id="dhy:DESAM_22111"/>
<organism evidence="1 2">
    <name type="scientific">Maridesulfovibrio hydrothermalis AM13 = DSM 14728</name>
    <dbReference type="NCBI Taxonomy" id="1121451"/>
    <lineage>
        <taxon>Bacteria</taxon>
        <taxon>Pseudomonadati</taxon>
        <taxon>Thermodesulfobacteriota</taxon>
        <taxon>Desulfovibrionia</taxon>
        <taxon>Desulfovibrionales</taxon>
        <taxon>Desulfovibrionaceae</taxon>
        <taxon>Maridesulfovibrio</taxon>
    </lineage>
</organism>
<gene>
    <name evidence="1" type="ORF">DESAM_22111</name>
</gene>
<keyword evidence="2" id="KW-1185">Reference proteome</keyword>
<accession>L0RC75</accession>
<protein>
    <submittedName>
        <fullName evidence="1">Uncharacterized protein</fullName>
    </submittedName>
</protein>
<dbReference type="HOGENOM" id="CLU_3060864_0_0_7"/>
<dbReference type="STRING" id="1121451.DESAM_22111"/>
<evidence type="ECO:0000313" key="1">
    <source>
        <dbReference type="EMBL" id="CCO24378.1"/>
    </source>
</evidence>
<dbReference type="AlphaFoldDB" id="L0RC75"/>
<evidence type="ECO:0000313" key="2">
    <source>
        <dbReference type="Proteomes" id="UP000010808"/>
    </source>
</evidence>
<dbReference type="EMBL" id="FO203522">
    <property type="protein sequence ID" value="CCO24378.1"/>
    <property type="molecule type" value="Genomic_DNA"/>
</dbReference>
<name>L0RC75_9BACT</name>
<sequence length="53" mass="6071">MIQYTTLLNLFLPIAAIDIGYRYDTFVSVIVDVKLWSVYLSLKNIVAVAVFFI</sequence>
<reference evidence="1 2" key="1">
    <citation type="submission" date="2012-10" db="EMBL/GenBank/DDBJ databases">
        <authorList>
            <person name="Genoscope - CEA"/>
        </authorList>
    </citation>
    <scope>NUCLEOTIDE SEQUENCE [LARGE SCALE GENOMIC DNA]</scope>
    <source>
        <strain evidence="2">AM13 / DSM 14728</strain>
    </source>
</reference>
<proteinExistence type="predicted"/>
<dbReference type="Proteomes" id="UP000010808">
    <property type="component" value="Chromosome"/>
</dbReference>